<dbReference type="STRING" id="29170.A0A368EZI8"/>
<dbReference type="AlphaFoldDB" id="A0A368EZI8"/>
<proteinExistence type="predicted"/>
<sequence>MEGKNAVPNTQPVNPAAAQAKPKIQVAKKANILNQLAPTA</sequence>
<reference evidence="2 3" key="1">
    <citation type="submission" date="2014-10" db="EMBL/GenBank/DDBJ databases">
        <title>Draft genome of the hookworm Ancylostoma caninum.</title>
        <authorList>
            <person name="Mitreva M."/>
        </authorList>
    </citation>
    <scope>NUCLEOTIDE SEQUENCE [LARGE SCALE GENOMIC DNA]</scope>
    <source>
        <strain evidence="2 3">Baltimore</strain>
    </source>
</reference>
<gene>
    <name evidence="2" type="ORF">ANCCAN_29086</name>
</gene>
<evidence type="ECO:0000313" key="3">
    <source>
        <dbReference type="Proteomes" id="UP000252519"/>
    </source>
</evidence>
<dbReference type="OrthoDB" id="1850764at2759"/>
<protein>
    <submittedName>
        <fullName evidence="2">Uncharacterized protein</fullName>
    </submittedName>
</protein>
<dbReference type="EMBL" id="JOJR01013456">
    <property type="protein sequence ID" value="RCN25203.1"/>
    <property type="molecule type" value="Genomic_DNA"/>
</dbReference>
<keyword evidence="3" id="KW-1185">Reference proteome</keyword>
<dbReference type="Proteomes" id="UP000252519">
    <property type="component" value="Unassembled WGS sequence"/>
</dbReference>
<evidence type="ECO:0000313" key="2">
    <source>
        <dbReference type="EMBL" id="RCN25203.1"/>
    </source>
</evidence>
<comment type="caution">
    <text evidence="2">The sequence shown here is derived from an EMBL/GenBank/DDBJ whole genome shotgun (WGS) entry which is preliminary data.</text>
</comment>
<name>A0A368EZI8_ANCCA</name>
<evidence type="ECO:0000256" key="1">
    <source>
        <dbReference type="SAM" id="MobiDB-lite"/>
    </source>
</evidence>
<organism evidence="2 3">
    <name type="scientific">Ancylostoma caninum</name>
    <name type="common">Dog hookworm</name>
    <dbReference type="NCBI Taxonomy" id="29170"/>
    <lineage>
        <taxon>Eukaryota</taxon>
        <taxon>Metazoa</taxon>
        <taxon>Ecdysozoa</taxon>
        <taxon>Nematoda</taxon>
        <taxon>Chromadorea</taxon>
        <taxon>Rhabditida</taxon>
        <taxon>Rhabditina</taxon>
        <taxon>Rhabditomorpha</taxon>
        <taxon>Strongyloidea</taxon>
        <taxon>Ancylostomatidae</taxon>
        <taxon>Ancylostomatinae</taxon>
        <taxon>Ancylostoma</taxon>
    </lineage>
</organism>
<accession>A0A368EZI8</accession>
<feature type="region of interest" description="Disordered" evidence="1">
    <location>
        <begin position="1"/>
        <end position="23"/>
    </location>
</feature>